<dbReference type="InterPro" id="IPR003838">
    <property type="entry name" value="ABC3_permease_C"/>
</dbReference>
<proteinExistence type="predicted"/>
<feature type="domain" description="ABC3 transporter permease C-terminal" evidence="8">
    <location>
        <begin position="301"/>
        <end position="403"/>
    </location>
</feature>
<keyword evidence="3 7" id="KW-0812">Transmembrane</keyword>
<sequence>MIAVPIIGVSAADVTIRSSQLTVAQEADRELGAADVRLTDGGDGPQPVYQEPHGGSLSVRQAEELAKGAGDSAVESNGESPPVDMTKALPPGARWITDDETYAPVMTKYGLLDVEVRELKADDPIARGITRLDKGRFPRTAGEMSATTAFLKSSGLHIGSQVKVRGLGRSYTIVGAYELPSELDTEQLDALPGAFIEPYKKSPATSKDMWFAPSPSYLVSVEGDFTWDMVKHANTLGVLGDSRVVREHPPARADVPLYQVLPSYGKSQYGGDNGRAEAVAVGVTIVSLSMLEICLLAGPAFAVGARRSRRQLGLVGANGGDRRHVRAIVISSGLVIGVAAAVVGTLLGVALTEVLRGPLEGYVGKRFGGLRLEPLELAAIGGLAVLTGVLAAVVPAVAASRQSVLASLTGRRGVRRASRMLPTAGLFLLCLGVAVVFYATARADNIYTAVLGSGLAEIGLAMMTSVLVGLFGRLGRWLPVAPRLALRDAVRNRGRTAPAVAAVLAAVAGSVAVATYAASKSVEDRQSYQAELPRGAVAVSAYGDAQRDLGQVRAVVAKHYPVTGRVDVSRIYVGPPECATGDGAEKCGSVQPVMPEANKCPSSRQDIGPLTRAQADKLMTDWRCDRPGRPAAIGTEGGVLVGGPGVLHALGIRDGAAEQALARGETVLFDRAYADHGTFKIKLVADSTDVPEDGAEPKGPVKALPAYLSAQSQSYGVTAVVPQRAADAAGMTTTPAGSFFTTASMPTDAQRQALNEDVAKIGTRAQVYLERGYEGNGGVILLALTLFAGLITIGASGITTGLAQADAEPDLRTLAAIGAAGRLRRTLSGFQCAVVAAMGVVLGSIAGVLPAVALRRVEKRHQWNEYRRMLMAGWSDGSNVPHVPVAIPWETLALLVVGVPVGAGLLAALVTRSRPELGRRAEG</sequence>
<dbReference type="InterPro" id="IPR038766">
    <property type="entry name" value="Membrane_comp_ABC_pdt"/>
</dbReference>
<feature type="transmembrane region" description="Helical" evidence="7">
    <location>
        <begin position="891"/>
        <end position="910"/>
    </location>
</feature>
<feature type="transmembrane region" description="Helical" evidence="7">
    <location>
        <begin position="446"/>
        <end position="475"/>
    </location>
</feature>
<gene>
    <name evidence="9" type="ORF">HCN08_06575</name>
</gene>
<evidence type="ECO:0000313" key="10">
    <source>
        <dbReference type="Proteomes" id="UP000734511"/>
    </source>
</evidence>
<keyword evidence="2" id="KW-1003">Cell membrane</keyword>
<accession>A0ABX0ZJT7</accession>
<feature type="transmembrane region" description="Helical" evidence="7">
    <location>
        <begin position="278"/>
        <end position="304"/>
    </location>
</feature>
<protein>
    <submittedName>
        <fullName evidence="9">ABC transporter permease</fullName>
    </submittedName>
</protein>
<feature type="transmembrane region" description="Helical" evidence="7">
    <location>
        <begin position="496"/>
        <end position="518"/>
    </location>
</feature>
<comment type="subcellular location">
    <subcellularLocation>
        <location evidence="1">Cell membrane</location>
        <topology evidence="1">Multi-pass membrane protein</topology>
    </subcellularLocation>
</comment>
<organism evidence="9 10">
    <name type="scientific">Actinacidiphila epipremni</name>
    <dbReference type="NCBI Taxonomy" id="2053013"/>
    <lineage>
        <taxon>Bacteria</taxon>
        <taxon>Bacillati</taxon>
        <taxon>Actinomycetota</taxon>
        <taxon>Actinomycetes</taxon>
        <taxon>Kitasatosporales</taxon>
        <taxon>Streptomycetaceae</taxon>
        <taxon>Actinacidiphila</taxon>
    </lineage>
</organism>
<keyword evidence="5 7" id="KW-0472">Membrane</keyword>
<feature type="transmembrane region" description="Helical" evidence="7">
    <location>
        <begin position="779"/>
        <end position="803"/>
    </location>
</feature>
<comment type="caution">
    <text evidence="9">The sequence shown here is derived from an EMBL/GenBank/DDBJ whole genome shotgun (WGS) entry which is preliminary data.</text>
</comment>
<dbReference type="PANTHER" id="PTHR30287:SF2">
    <property type="entry name" value="BLL1001 PROTEIN"/>
    <property type="match status" value="1"/>
</dbReference>
<keyword evidence="10" id="KW-1185">Reference proteome</keyword>
<reference evidence="9 10" key="1">
    <citation type="submission" date="2020-03" db="EMBL/GenBank/DDBJ databases">
        <title>WGS of actinomycetes isolated from Thailand.</title>
        <authorList>
            <person name="Thawai C."/>
        </authorList>
    </citation>
    <scope>NUCLEOTIDE SEQUENCE [LARGE SCALE GENOMIC DNA]</scope>
    <source>
        <strain evidence="9 10">PRB2-1</strain>
    </source>
</reference>
<evidence type="ECO:0000256" key="6">
    <source>
        <dbReference type="SAM" id="MobiDB-lite"/>
    </source>
</evidence>
<evidence type="ECO:0000256" key="5">
    <source>
        <dbReference type="ARBA" id="ARBA00023136"/>
    </source>
</evidence>
<evidence type="ECO:0000313" key="9">
    <source>
        <dbReference type="EMBL" id="NJP43072.1"/>
    </source>
</evidence>
<feature type="transmembrane region" description="Helical" evidence="7">
    <location>
        <begin position="832"/>
        <end position="854"/>
    </location>
</feature>
<evidence type="ECO:0000256" key="7">
    <source>
        <dbReference type="SAM" id="Phobius"/>
    </source>
</evidence>
<keyword evidence="4 7" id="KW-1133">Transmembrane helix</keyword>
<dbReference type="Pfam" id="PF02687">
    <property type="entry name" value="FtsX"/>
    <property type="match status" value="1"/>
</dbReference>
<feature type="transmembrane region" description="Helical" evidence="7">
    <location>
        <begin position="420"/>
        <end position="440"/>
    </location>
</feature>
<evidence type="ECO:0000256" key="1">
    <source>
        <dbReference type="ARBA" id="ARBA00004651"/>
    </source>
</evidence>
<evidence type="ECO:0000256" key="4">
    <source>
        <dbReference type="ARBA" id="ARBA00022989"/>
    </source>
</evidence>
<evidence type="ECO:0000256" key="2">
    <source>
        <dbReference type="ARBA" id="ARBA00022475"/>
    </source>
</evidence>
<feature type="region of interest" description="Disordered" evidence="6">
    <location>
        <begin position="67"/>
        <end position="87"/>
    </location>
</feature>
<dbReference type="Proteomes" id="UP000734511">
    <property type="component" value="Unassembled WGS sequence"/>
</dbReference>
<dbReference type="PANTHER" id="PTHR30287">
    <property type="entry name" value="MEMBRANE COMPONENT OF PREDICTED ABC SUPERFAMILY METABOLITE UPTAKE TRANSPORTER"/>
    <property type="match status" value="1"/>
</dbReference>
<evidence type="ECO:0000259" key="8">
    <source>
        <dbReference type="Pfam" id="PF02687"/>
    </source>
</evidence>
<feature type="transmembrane region" description="Helical" evidence="7">
    <location>
        <begin position="325"/>
        <end position="351"/>
    </location>
</feature>
<name>A0ABX0ZJT7_9ACTN</name>
<dbReference type="EMBL" id="JAATEJ010000003">
    <property type="protein sequence ID" value="NJP43072.1"/>
    <property type="molecule type" value="Genomic_DNA"/>
</dbReference>
<feature type="transmembrane region" description="Helical" evidence="7">
    <location>
        <begin position="377"/>
        <end position="399"/>
    </location>
</feature>
<evidence type="ECO:0000256" key="3">
    <source>
        <dbReference type="ARBA" id="ARBA00022692"/>
    </source>
</evidence>